<evidence type="ECO:0000313" key="3">
    <source>
        <dbReference type="EMBL" id="CAB3363146.1"/>
    </source>
</evidence>
<evidence type="ECO:0000313" key="4">
    <source>
        <dbReference type="Proteomes" id="UP000494165"/>
    </source>
</evidence>
<dbReference type="OrthoDB" id="8189004at2759"/>
<keyword evidence="2" id="KW-1133">Transmembrane helix</keyword>
<dbReference type="AlphaFoldDB" id="A0A8S1BUJ5"/>
<feature type="compositionally biased region" description="Low complexity" evidence="1">
    <location>
        <begin position="17"/>
        <end position="40"/>
    </location>
</feature>
<evidence type="ECO:0000256" key="1">
    <source>
        <dbReference type="SAM" id="MobiDB-lite"/>
    </source>
</evidence>
<proteinExistence type="predicted"/>
<dbReference type="EMBL" id="CADEPI010000011">
    <property type="protein sequence ID" value="CAB3363146.1"/>
    <property type="molecule type" value="Genomic_DNA"/>
</dbReference>
<sequence>MSIPPPRHPAETNGAATTTLTSSSSSSISSSTPASSSPSSTPVPPPTTPDDGLQTSTLSERELLKVEFFKTYDVMTGVRIAATLGGFFSLMIFLVIYKSKCSRGAKSVASEAAVEMDVVSELPYDAHGPTFCSPRISLGNMSAPAASLRTRYSHSSYVNMLNFEPKSLPGSVMGWPSRSSHQWSEPSEFRQRASLDINASASRNSSFLTVPGVRLSSTGSSSDSSYYLEHRSLMELGLPPPMVFAPNMRVKGRVEGDRLGVDGCGVASAEQRGGSSCAININVIQATPDISPCSSEKQLNQRQRRAMMLAAPLASCGSATLAEDARSIGSDSVFYNDDDWLGSDDGTLCDDESSCSDDCSECSSDENVCVVARDTYCSSSLHSRAALTPQPTDGDAAAAKQGPNDVLGADGAAAAHPRTTELSSRSSNKVTTASSLGLDQLASKVDGSNELISETVF</sequence>
<gene>
    <name evidence="3" type="ORF">CLODIP_2_CD14862</name>
</gene>
<dbReference type="Proteomes" id="UP000494165">
    <property type="component" value="Unassembled WGS sequence"/>
</dbReference>
<feature type="region of interest" description="Disordered" evidence="1">
    <location>
        <begin position="388"/>
        <end position="430"/>
    </location>
</feature>
<organism evidence="3 4">
    <name type="scientific">Cloeon dipterum</name>
    <dbReference type="NCBI Taxonomy" id="197152"/>
    <lineage>
        <taxon>Eukaryota</taxon>
        <taxon>Metazoa</taxon>
        <taxon>Ecdysozoa</taxon>
        <taxon>Arthropoda</taxon>
        <taxon>Hexapoda</taxon>
        <taxon>Insecta</taxon>
        <taxon>Pterygota</taxon>
        <taxon>Palaeoptera</taxon>
        <taxon>Ephemeroptera</taxon>
        <taxon>Pisciforma</taxon>
        <taxon>Baetidae</taxon>
        <taxon>Cloeon</taxon>
    </lineage>
</organism>
<reference evidence="3 4" key="1">
    <citation type="submission" date="2020-04" db="EMBL/GenBank/DDBJ databases">
        <authorList>
            <person name="Alioto T."/>
            <person name="Alioto T."/>
            <person name="Gomez Garrido J."/>
        </authorList>
    </citation>
    <scope>NUCLEOTIDE SEQUENCE [LARGE SCALE GENOMIC DNA]</scope>
</reference>
<feature type="compositionally biased region" description="Polar residues" evidence="1">
    <location>
        <begin position="420"/>
        <end position="430"/>
    </location>
</feature>
<accession>A0A8S1BUJ5</accession>
<feature type="transmembrane region" description="Helical" evidence="2">
    <location>
        <begin position="78"/>
        <end position="97"/>
    </location>
</feature>
<evidence type="ECO:0000256" key="2">
    <source>
        <dbReference type="SAM" id="Phobius"/>
    </source>
</evidence>
<protein>
    <submittedName>
        <fullName evidence="3">Uncharacterized protein</fullName>
    </submittedName>
</protein>
<feature type="region of interest" description="Disordered" evidence="1">
    <location>
        <begin position="1"/>
        <end position="57"/>
    </location>
</feature>
<keyword evidence="2" id="KW-0472">Membrane</keyword>
<name>A0A8S1BUJ5_9INSE</name>
<comment type="caution">
    <text evidence="3">The sequence shown here is derived from an EMBL/GenBank/DDBJ whole genome shotgun (WGS) entry which is preliminary data.</text>
</comment>
<keyword evidence="4" id="KW-1185">Reference proteome</keyword>
<keyword evidence="2" id="KW-0812">Transmembrane</keyword>